<evidence type="ECO:0000259" key="10">
    <source>
        <dbReference type="PROSITE" id="PS51698"/>
    </source>
</evidence>
<dbReference type="Pfam" id="PF04564">
    <property type="entry name" value="U-box"/>
    <property type="match status" value="1"/>
</dbReference>
<dbReference type="GO" id="GO:0061630">
    <property type="term" value="F:ubiquitin protein ligase activity"/>
    <property type="evidence" value="ECO:0007669"/>
    <property type="project" value="UniProtKB-EC"/>
</dbReference>
<comment type="caution">
    <text evidence="11">The sequence shown here is derived from an EMBL/GenBank/DDBJ whole genome shotgun (WGS) entry which is preliminary data.</text>
</comment>
<feature type="repeat" description="ARM" evidence="8">
    <location>
        <begin position="370"/>
        <end position="412"/>
    </location>
</feature>
<comment type="pathway">
    <text evidence="3">Protein modification; protein ubiquitination.</text>
</comment>
<evidence type="ECO:0000256" key="3">
    <source>
        <dbReference type="ARBA" id="ARBA00004906"/>
    </source>
</evidence>
<dbReference type="GO" id="GO:0016567">
    <property type="term" value="P:protein ubiquitination"/>
    <property type="evidence" value="ECO:0007669"/>
    <property type="project" value="UniProtKB-UniPathway"/>
</dbReference>
<keyword evidence="7" id="KW-0833">Ubl conjugation pathway</keyword>
<feature type="region of interest" description="Disordered" evidence="9">
    <location>
        <begin position="206"/>
        <end position="244"/>
    </location>
</feature>
<dbReference type="SUPFAM" id="SSF48371">
    <property type="entry name" value="ARM repeat"/>
    <property type="match status" value="1"/>
</dbReference>
<dbReference type="SMART" id="SM00504">
    <property type="entry name" value="Ubox"/>
    <property type="match status" value="1"/>
</dbReference>
<proteinExistence type="predicted"/>
<keyword evidence="5" id="KW-0808">Transferase</keyword>
<dbReference type="FunFam" id="1.25.10.10:FF:000578">
    <property type="entry name" value="RING-type E3 ubiquitin transferase"/>
    <property type="match status" value="1"/>
</dbReference>
<feature type="repeat" description="ARM" evidence="8">
    <location>
        <begin position="329"/>
        <end position="366"/>
    </location>
</feature>
<dbReference type="EMBL" id="JAAIUW010000008">
    <property type="protein sequence ID" value="KAF7819631.1"/>
    <property type="molecule type" value="Genomic_DNA"/>
</dbReference>
<dbReference type="Pfam" id="PF00514">
    <property type="entry name" value="Arm"/>
    <property type="match status" value="2"/>
</dbReference>
<gene>
    <name evidence="11" type="ORF">G2W53_025086</name>
</gene>
<dbReference type="InterPro" id="IPR003613">
    <property type="entry name" value="Ubox_domain"/>
</dbReference>
<dbReference type="PANTHER" id="PTHR23315:SF339">
    <property type="entry name" value="U-BOX DOMAIN-CONTAINING PROTEIN 40"/>
    <property type="match status" value="1"/>
</dbReference>
<dbReference type="InterPro" id="IPR016024">
    <property type="entry name" value="ARM-type_fold"/>
</dbReference>
<keyword evidence="12" id="KW-1185">Reference proteome</keyword>
<name>A0A834TEB3_9FABA</name>
<feature type="compositionally biased region" description="Polar residues" evidence="9">
    <location>
        <begin position="206"/>
        <end position="222"/>
    </location>
</feature>
<dbReference type="InterPro" id="IPR011989">
    <property type="entry name" value="ARM-like"/>
</dbReference>
<comment type="function">
    <text evidence="2">Functions as an E3 ubiquitin ligase.</text>
</comment>
<reference evidence="11" key="1">
    <citation type="submission" date="2020-09" db="EMBL/GenBank/DDBJ databases">
        <title>Genome-Enabled Discovery of Anthraquinone Biosynthesis in Senna tora.</title>
        <authorList>
            <person name="Kang S.-H."/>
            <person name="Pandey R.P."/>
            <person name="Lee C.-M."/>
            <person name="Sim J.-S."/>
            <person name="Jeong J.-T."/>
            <person name="Choi B.-S."/>
            <person name="Jung M."/>
            <person name="Ginzburg D."/>
            <person name="Zhao K."/>
            <person name="Won S.Y."/>
            <person name="Oh T.-J."/>
            <person name="Yu Y."/>
            <person name="Kim N.-H."/>
            <person name="Lee O.R."/>
            <person name="Lee T.-H."/>
            <person name="Bashyal P."/>
            <person name="Kim T.-S."/>
            <person name="Lee W.-H."/>
            <person name="Kawkins C."/>
            <person name="Kim C.-K."/>
            <person name="Kim J.S."/>
            <person name="Ahn B.O."/>
            <person name="Rhee S.Y."/>
            <person name="Sohng J.K."/>
        </authorList>
    </citation>
    <scope>NUCLEOTIDE SEQUENCE</scope>
    <source>
        <tissue evidence="11">Leaf</tissue>
    </source>
</reference>
<protein>
    <recommendedName>
        <fullName evidence="4">RING-type E3 ubiquitin transferase</fullName>
        <ecNumber evidence="4">2.3.2.27</ecNumber>
    </recommendedName>
</protein>
<keyword evidence="6" id="KW-0677">Repeat</keyword>
<dbReference type="EC" id="2.3.2.27" evidence="4"/>
<evidence type="ECO:0000256" key="6">
    <source>
        <dbReference type="ARBA" id="ARBA00022737"/>
    </source>
</evidence>
<sequence>MEFQESVKLVFHRPIHKKWVSHKPMEADKFPSDAVSSPRRKWKIFYRSSSAIPSKQSKPQKTKQPPPEEFLCPISRTLMADPVIVSSGHTFERVSVQACRNLNYTPLLSDGSTPDFSTVIPNLALKSAIAKWCHNLPPDTLDANSAENLVRTLMAATIHNETELQQKVVVVTEKDLIRGMKENPPVNLNHAATEVAPRRPTHFYSSSDESVCTSASTPPLQLSTRPSCYSSSPSSSEIDVITPSSPEEEEIMAKLKSSQVFEIEEGVVSLRKLTKNREDTRTHLCSPRLLSTLRSLIVSKYTNIQVNAVAAVVNLSLEKVNKVKMVRSGVVPPLIDVLKGGSPEAQEHASGALFSLALNDDNKTAIGVLGALPPLLHLLRSESERTRHDSALALYHLSLVQSNRTKLVKLGSVQILMGMVKSGQMMGRVLLILCNLASCGDGRAAMMDAGAVECLVGLLNGSELGFGSTRESCVAVLYALSHGGLRFKAVAKEAGAMEVLRKVEKMGSERSREKVKRIMEMLKVKEEEEEDVDWEELLDCGFGSRSRVRLGESTANSSEF</sequence>
<evidence type="ECO:0000256" key="5">
    <source>
        <dbReference type="ARBA" id="ARBA00022679"/>
    </source>
</evidence>
<feature type="compositionally biased region" description="Low complexity" evidence="9">
    <location>
        <begin position="223"/>
        <end position="236"/>
    </location>
</feature>
<dbReference type="Proteomes" id="UP000634136">
    <property type="component" value="Unassembled WGS sequence"/>
</dbReference>
<evidence type="ECO:0000256" key="2">
    <source>
        <dbReference type="ARBA" id="ARBA00003861"/>
    </source>
</evidence>
<feature type="domain" description="U-box" evidence="10">
    <location>
        <begin position="65"/>
        <end position="139"/>
    </location>
</feature>
<dbReference type="InterPro" id="IPR000225">
    <property type="entry name" value="Armadillo"/>
</dbReference>
<evidence type="ECO:0000256" key="7">
    <source>
        <dbReference type="ARBA" id="ARBA00022786"/>
    </source>
</evidence>
<dbReference type="OrthoDB" id="7537227at2759"/>
<evidence type="ECO:0000313" key="12">
    <source>
        <dbReference type="Proteomes" id="UP000634136"/>
    </source>
</evidence>
<organism evidence="11 12">
    <name type="scientific">Senna tora</name>
    <dbReference type="NCBI Taxonomy" id="362788"/>
    <lineage>
        <taxon>Eukaryota</taxon>
        <taxon>Viridiplantae</taxon>
        <taxon>Streptophyta</taxon>
        <taxon>Embryophyta</taxon>
        <taxon>Tracheophyta</taxon>
        <taxon>Spermatophyta</taxon>
        <taxon>Magnoliopsida</taxon>
        <taxon>eudicotyledons</taxon>
        <taxon>Gunneridae</taxon>
        <taxon>Pentapetalae</taxon>
        <taxon>rosids</taxon>
        <taxon>fabids</taxon>
        <taxon>Fabales</taxon>
        <taxon>Fabaceae</taxon>
        <taxon>Caesalpinioideae</taxon>
        <taxon>Cassia clade</taxon>
        <taxon>Senna</taxon>
    </lineage>
</organism>
<dbReference type="Gene3D" id="3.30.40.10">
    <property type="entry name" value="Zinc/RING finger domain, C3HC4 (zinc finger)"/>
    <property type="match status" value="1"/>
</dbReference>
<dbReference type="SMART" id="SM00185">
    <property type="entry name" value="ARM"/>
    <property type="match status" value="4"/>
</dbReference>
<dbReference type="AlphaFoldDB" id="A0A834TEB3"/>
<evidence type="ECO:0000256" key="8">
    <source>
        <dbReference type="PROSITE-ProRule" id="PRU00259"/>
    </source>
</evidence>
<evidence type="ECO:0000256" key="1">
    <source>
        <dbReference type="ARBA" id="ARBA00000900"/>
    </source>
</evidence>
<evidence type="ECO:0000313" key="11">
    <source>
        <dbReference type="EMBL" id="KAF7819631.1"/>
    </source>
</evidence>
<dbReference type="SUPFAM" id="SSF57850">
    <property type="entry name" value="RING/U-box"/>
    <property type="match status" value="1"/>
</dbReference>
<evidence type="ECO:0000256" key="9">
    <source>
        <dbReference type="SAM" id="MobiDB-lite"/>
    </source>
</evidence>
<evidence type="ECO:0000256" key="4">
    <source>
        <dbReference type="ARBA" id="ARBA00012483"/>
    </source>
</evidence>
<dbReference type="PANTHER" id="PTHR23315">
    <property type="entry name" value="U BOX DOMAIN-CONTAINING"/>
    <property type="match status" value="1"/>
</dbReference>
<comment type="catalytic activity">
    <reaction evidence="1">
        <text>S-ubiquitinyl-[E2 ubiquitin-conjugating enzyme]-L-cysteine + [acceptor protein]-L-lysine = [E2 ubiquitin-conjugating enzyme]-L-cysteine + N(6)-ubiquitinyl-[acceptor protein]-L-lysine.</text>
        <dbReference type="EC" id="2.3.2.27"/>
    </reaction>
</comment>
<dbReference type="PROSITE" id="PS51698">
    <property type="entry name" value="U_BOX"/>
    <property type="match status" value="1"/>
</dbReference>
<dbReference type="UniPathway" id="UPA00143"/>
<dbReference type="Gene3D" id="1.25.10.10">
    <property type="entry name" value="Leucine-rich Repeat Variant"/>
    <property type="match status" value="1"/>
</dbReference>
<dbReference type="InterPro" id="IPR013083">
    <property type="entry name" value="Znf_RING/FYVE/PHD"/>
</dbReference>
<dbReference type="PROSITE" id="PS50176">
    <property type="entry name" value="ARM_REPEAT"/>
    <property type="match status" value="2"/>
</dbReference>
<accession>A0A834TEB3</accession>